<keyword evidence="7" id="KW-1185">Reference proteome</keyword>
<evidence type="ECO:0000256" key="1">
    <source>
        <dbReference type="ARBA" id="ARBA00023125"/>
    </source>
</evidence>
<evidence type="ECO:0000259" key="5">
    <source>
        <dbReference type="PROSITE" id="PS50888"/>
    </source>
</evidence>
<dbReference type="GO" id="GO:0046983">
    <property type="term" value="F:protein dimerization activity"/>
    <property type="evidence" value="ECO:0007669"/>
    <property type="project" value="InterPro"/>
</dbReference>
<dbReference type="SMART" id="SM00353">
    <property type="entry name" value="HLH"/>
    <property type="match status" value="1"/>
</dbReference>
<keyword evidence="3" id="KW-0175">Coiled coil</keyword>
<dbReference type="OrthoDB" id="8964853at2759"/>
<dbReference type="InterPro" id="IPR036638">
    <property type="entry name" value="HLH_DNA-bd_sf"/>
</dbReference>
<dbReference type="SUPFAM" id="SSF47459">
    <property type="entry name" value="HLH, helix-loop-helix DNA-binding domain"/>
    <property type="match status" value="1"/>
</dbReference>
<dbReference type="InterPro" id="IPR011598">
    <property type="entry name" value="bHLH_dom"/>
</dbReference>
<dbReference type="GO" id="GO:0090575">
    <property type="term" value="C:RNA polymerase II transcription regulator complex"/>
    <property type="evidence" value="ECO:0007669"/>
    <property type="project" value="TreeGrafter"/>
</dbReference>
<comment type="caution">
    <text evidence="6">The sequence shown here is derived from an EMBL/GenBank/DDBJ whole genome shotgun (WGS) entry which is preliminary data.</text>
</comment>
<dbReference type="RefSeq" id="XP_007724581.1">
    <property type="nucleotide sequence ID" value="XM_007726391.1"/>
</dbReference>
<keyword evidence="2" id="KW-0539">Nucleus</keyword>
<dbReference type="Pfam" id="PF00010">
    <property type="entry name" value="HLH"/>
    <property type="match status" value="1"/>
</dbReference>
<proteinExistence type="predicted"/>
<accession>W9YFX9</accession>
<evidence type="ECO:0000313" key="7">
    <source>
        <dbReference type="Proteomes" id="UP000019484"/>
    </source>
</evidence>
<dbReference type="GeneID" id="19160380"/>
<dbReference type="GO" id="GO:0003677">
    <property type="term" value="F:DNA binding"/>
    <property type="evidence" value="ECO:0007669"/>
    <property type="project" value="UniProtKB-KW"/>
</dbReference>
<sequence>MPYLNSPTGPGHSPYTPENPAAPSAAFGGIMQHQSNGLPPPTNSDPHAHRGSGDFDDSRRGSVTNSIHHGMNNLGLGPTSPYTSNNASQTSLVSDLQRERGIQTNGYAGGRYSTMNGSMSSFSSARGGGRSFAAGRVAPPILENPKQEVYSAEAPTRGQAYAFPDPDAPRPPGRPPSTFSRRNSFAESFTSSVLTVESSRLPLGQQELPDAHHHSLQHKQLDSLRGDPESPNGSTPYSRTPELRVTHKLAERKRRSEMKDCFEQLRSRLPTAQNNKSSKWETLSRAIDYITQLENQNKQQRADYESQRLKIAELEAKMHEMSQQLRGMQQPHGSFPPPPNVLPQSPLGYAPHYNGHAEGQHEPARTLPPIMTSSSMQGIQYSDERR</sequence>
<reference evidence="6 7" key="1">
    <citation type="submission" date="2013-03" db="EMBL/GenBank/DDBJ databases">
        <title>The Genome Sequence of Capronia coronata CBS 617.96.</title>
        <authorList>
            <consortium name="The Broad Institute Genomics Platform"/>
            <person name="Cuomo C."/>
            <person name="de Hoog S."/>
            <person name="Gorbushina A."/>
            <person name="Walker B."/>
            <person name="Young S.K."/>
            <person name="Zeng Q."/>
            <person name="Gargeya S."/>
            <person name="Fitzgerald M."/>
            <person name="Haas B."/>
            <person name="Abouelleil A."/>
            <person name="Allen A.W."/>
            <person name="Alvarado L."/>
            <person name="Arachchi H.M."/>
            <person name="Berlin A.M."/>
            <person name="Chapman S.B."/>
            <person name="Gainer-Dewar J."/>
            <person name="Goldberg J."/>
            <person name="Griggs A."/>
            <person name="Gujja S."/>
            <person name="Hansen M."/>
            <person name="Howarth C."/>
            <person name="Imamovic A."/>
            <person name="Ireland A."/>
            <person name="Larimer J."/>
            <person name="McCowan C."/>
            <person name="Murphy C."/>
            <person name="Pearson M."/>
            <person name="Poon T.W."/>
            <person name="Priest M."/>
            <person name="Roberts A."/>
            <person name="Saif S."/>
            <person name="Shea T."/>
            <person name="Sisk P."/>
            <person name="Sykes S."/>
            <person name="Wortman J."/>
            <person name="Nusbaum C."/>
            <person name="Birren B."/>
        </authorList>
    </citation>
    <scope>NUCLEOTIDE SEQUENCE [LARGE SCALE GENOMIC DNA]</scope>
    <source>
        <strain evidence="6 7">CBS 617.96</strain>
    </source>
</reference>
<feature type="compositionally biased region" description="Basic and acidic residues" evidence="4">
    <location>
        <begin position="211"/>
        <end position="228"/>
    </location>
</feature>
<dbReference type="PROSITE" id="PS50888">
    <property type="entry name" value="BHLH"/>
    <property type="match status" value="1"/>
</dbReference>
<dbReference type="HOGENOM" id="CLU_017046_1_0_1"/>
<feature type="coiled-coil region" evidence="3">
    <location>
        <begin position="283"/>
        <end position="324"/>
    </location>
</feature>
<evidence type="ECO:0000313" key="6">
    <source>
        <dbReference type="EMBL" id="EXJ88575.1"/>
    </source>
</evidence>
<feature type="compositionally biased region" description="Basic and acidic residues" evidence="4">
    <location>
        <begin position="46"/>
        <end position="60"/>
    </location>
</feature>
<keyword evidence="1" id="KW-0238">DNA-binding</keyword>
<gene>
    <name evidence="6" type="ORF">A1O1_05505</name>
</gene>
<evidence type="ECO:0000256" key="2">
    <source>
        <dbReference type="ARBA" id="ARBA00023242"/>
    </source>
</evidence>
<name>W9YFX9_9EURO</name>
<dbReference type="GO" id="GO:0003700">
    <property type="term" value="F:DNA-binding transcription factor activity"/>
    <property type="evidence" value="ECO:0007669"/>
    <property type="project" value="TreeGrafter"/>
</dbReference>
<dbReference type="STRING" id="1182541.W9YFX9"/>
<feature type="region of interest" description="Disordered" evidence="4">
    <location>
        <begin position="1"/>
        <end position="182"/>
    </location>
</feature>
<feature type="compositionally biased region" description="Polar residues" evidence="4">
    <location>
        <begin position="80"/>
        <end position="94"/>
    </location>
</feature>
<dbReference type="AlphaFoldDB" id="W9YFX9"/>
<feature type="compositionally biased region" description="Low complexity" evidence="4">
    <location>
        <begin position="117"/>
        <end position="136"/>
    </location>
</feature>
<feature type="region of interest" description="Disordered" evidence="4">
    <location>
        <begin position="328"/>
        <end position="386"/>
    </location>
</feature>
<organism evidence="6 7">
    <name type="scientific">Capronia coronata CBS 617.96</name>
    <dbReference type="NCBI Taxonomy" id="1182541"/>
    <lineage>
        <taxon>Eukaryota</taxon>
        <taxon>Fungi</taxon>
        <taxon>Dikarya</taxon>
        <taxon>Ascomycota</taxon>
        <taxon>Pezizomycotina</taxon>
        <taxon>Eurotiomycetes</taxon>
        <taxon>Chaetothyriomycetidae</taxon>
        <taxon>Chaetothyriales</taxon>
        <taxon>Herpotrichiellaceae</taxon>
        <taxon>Capronia</taxon>
    </lineage>
</organism>
<dbReference type="PANTHER" id="PTHR10328:SF15">
    <property type="entry name" value="BHLH TRANSCRIPTION FACTOR"/>
    <property type="match status" value="1"/>
</dbReference>
<dbReference type="Proteomes" id="UP000019484">
    <property type="component" value="Unassembled WGS sequence"/>
</dbReference>
<feature type="compositionally biased region" description="Polar residues" evidence="4">
    <location>
        <begin position="371"/>
        <end position="380"/>
    </location>
</feature>
<dbReference type="Gene3D" id="4.10.280.10">
    <property type="entry name" value="Helix-loop-helix DNA-binding domain"/>
    <property type="match status" value="1"/>
</dbReference>
<protein>
    <recommendedName>
        <fullName evidence="5">BHLH domain-containing protein</fullName>
    </recommendedName>
</protein>
<feature type="region of interest" description="Disordered" evidence="4">
    <location>
        <begin position="211"/>
        <end position="244"/>
    </location>
</feature>
<dbReference type="PANTHER" id="PTHR10328">
    <property type="entry name" value="PROTEIN MAX MYC-ASSOCIATED FACTOR X"/>
    <property type="match status" value="1"/>
</dbReference>
<dbReference type="eggNOG" id="KOG2483">
    <property type="taxonomic scope" value="Eukaryota"/>
</dbReference>
<dbReference type="EMBL" id="AMWN01000004">
    <property type="protein sequence ID" value="EXJ88575.1"/>
    <property type="molecule type" value="Genomic_DNA"/>
</dbReference>
<feature type="domain" description="BHLH" evidence="5">
    <location>
        <begin position="242"/>
        <end position="293"/>
    </location>
</feature>
<evidence type="ECO:0000256" key="3">
    <source>
        <dbReference type="SAM" id="Coils"/>
    </source>
</evidence>
<evidence type="ECO:0000256" key="4">
    <source>
        <dbReference type="SAM" id="MobiDB-lite"/>
    </source>
</evidence>
<dbReference type="GO" id="GO:0045944">
    <property type="term" value="P:positive regulation of transcription by RNA polymerase II"/>
    <property type="evidence" value="ECO:0007669"/>
    <property type="project" value="TreeGrafter"/>
</dbReference>